<feature type="transmembrane region" description="Helical" evidence="11">
    <location>
        <begin position="431"/>
        <end position="448"/>
    </location>
</feature>
<evidence type="ECO:0000256" key="3">
    <source>
        <dbReference type="ARBA" id="ARBA00022502"/>
    </source>
</evidence>
<feature type="region of interest" description="Disordered" evidence="12">
    <location>
        <begin position="1"/>
        <end position="30"/>
    </location>
</feature>
<accession>A0A183AU33</accession>
<protein>
    <recommendedName>
        <fullName evidence="11">Mannosyltransferase</fullName>
        <ecNumber evidence="11">2.4.1.-</ecNumber>
    </recommendedName>
</protein>
<sequence>MYPAASLPLLPSKRKTTPRGLPKMDQEDRNHTSKMVIINLQKTKLAKRAWLNIHAKADVVLSMLLSRLMMRTHTEVKADPQSFSPVIVLRSNHSDPAVTPPWRVLPHPTAGENVRIIERWSDTKVDFKPSESYYNRLHCHDRDGDIPEYAEDQPKCKREKVENSPIPNESSCNDDLFNLSIAQQLFVSSEVNHSFHQPMQKPWTSYQPQFLGWAVYAVLLGLRFMLVLATQSGYLHPDEFFQSVEIGAGDVYGLDVIRSWEFVLSDKGPLRSIAGLGPLVHFPLWISKQFFPSTQVNANGTGFASLSGAELFTRVLLPVRLQTVLCSFVVDVFILVGSGYIRRPYSRGRRCFLNMAPPIALLLYSSGAFGGLLLAGRTLANTWEMASVAAFAILALFVIRDVHPRSSLILITFILCIQAVLFVWATFVRCTYPVFVFPLALKEIYVLLCRFKHRILLSGSMAALLAACTIQLCLHVDTVYFTQSDPFTWHSVTDLICVPCRFLKYNSRSEHLSEHGLHPPYLHLLVNMPLIFGPVLGFLSLLIPSPIRSGQTLLWLSIVVPLAFLSSIPHQEARFLLPIVPFVLILTGRRLEQFMDGAISRKRIIIVCIILASWCVQQICLTVVFGSLHQAGVISYLKSIPTLQLDPRECPVHVFYHTYMPPRFVLGRPVSLGSEHSPCHNVIDLSGSHFKRLEDTLAKLRLQADREANKQWIAYVVSCSFISGGVCACHHCCLLYRFNGLLK</sequence>
<keyword evidence="6 11" id="KW-0812">Transmembrane</keyword>
<reference evidence="15" key="1">
    <citation type="submission" date="2016-06" db="UniProtKB">
        <authorList>
            <consortium name="WormBaseParasite"/>
        </authorList>
    </citation>
    <scope>IDENTIFICATION</scope>
</reference>
<evidence type="ECO:0000256" key="8">
    <source>
        <dbReference type="ARBA" id="ARBA00022989"/>
    </source>
</evidence>
<evidence type="ECO:0000256" key="12">
    <source>
        <dbReference type="SAM" id="MobiDB-lite"/>
    </source>
</evidence>
<comment type="similarity">
    <text evidence="10">Belongs to the glycosyltransferase 22 family. PIGZ subfamily.</text>
</comment>
<dbReference type="Pfam" id="PF03901">
    <property type="entry name" value="Glyco_transf_22"/>
    <property type="match status" value="1"/>
</dbReference>
<evidence type="ECO:0000313" key="14">
    <source>
        <dbReference type="Proteomes" id="UP000272942"/>
    </source>
</evidence>
<feature type="transmembrane region" description="Helical" evidence="11">
    <location>
        <begin position="604"/>
        <end position="628"/>
    </location>
</feature>
<keyword evidence="3" id="KW-0337">GPI-anchor biosynthesis</keyword>
<dbReference type="GO" id="GO:0000026">
    <property type="term" value="F:alpha-1,2-mannosyltransferase activity"/>
    <property type="evidence" value="ECO:0007669"/>
    <property type="project" value="TreeGrafter"/>
</dbReference>
<dbReference type="GO" id="GO:0005789">
    <property type="term" value="C:endoplasmic reticulum membrane"/>
    <property type="evidence" value="ECO:0007669"/>
    <property type="project" value="UniProtKB-SubCell"/>
</dbReference>
<comment type="pathway">
    <text evidence="2">Glycolipid biosynthesis; glycosylphosphatidylinositol-anchor biosynthesis.</text>
</comment>
<dbReference type="EC" id="2.4.1.-" evidence="11"/>
<evidence type="ECO:0000256" key="5">
    <source>
        <dbReference type="ARBA" id="ARBA00022679"/>
    </source>
</evidence>
<feature type="transmembrane region" description="Helical" evidence="11">
    <location>
        <begin position="712"/>
        <end position="736"/>
    </location>
</feature>
<evidence type="ECO:0000313" key="13">
    <source>
        <dbReference type="EMBL" id="VDP87097.1"/>
    </source>
</evidence>
<feature type="transmembrane region" description="Helical" evidence="11">
    <location>
        <begin position="406"/>
        <end position="425"/>
    </location>
</feature>
<evidence type="ECO:0000256" key="6">
    <source>
        <dbReference type="ARBA" id="ARBA00022692"/>
    </source>
</evidence>
<evidence type="ECO:0000256" key="2">
    <source>
        <dbReference type="ARBA" id="ARBA00004687"/>
    </source>
</evidence>
<feature type="transmembrane region" description="Helical" evidence="11">
    <location>
        <begin position="382"/>
        <end position="399"/>
    </location>
</feature>
<dbReference type="Proteomes" id="UP000272942">
    <property type="component" value="Unassembled WGS sequence"/>
</dbReference>
<evidence type="ECO:0000313" key="15">
    <source>
        <dbReference type="WBParaSite" id="ECPE_0001050001-mRNA-1"/>
    </source>
</evidence>
<feature type="transmembrane region" description="Helical" evidence="11">
    <location>
        <begin position="353"/>
        <end position="376"/>
    </location>
</feature>
<dbReference type="OrthoDB" id="10066429at2759"/>
<keyword evidence="5" id="KW-0808">Transferase</keyword>
<reference evidence="13 14" key="2">
    <citation type="submission" date="2018-11" db="EMBL/GenBank/DDBJ databases">
        <authorList>
            <consortium name="Pathogen Informatics"/>
        </authorList>
    </citation>
    <scope>NUCLEOTIDE SEQUENCE [LARGE SCALE GENOMIC DNA]</scope>
    <source>
        <strain evidence="13 14">Egypt</strain>
    </source>
</reference>
<organism evidence="15">
    <name type="scientific">Echinostoma caproni</name>
    <dbReference type="NCBI Taxonomy" id="27848"/>
    <lineage>
        <taxon>Eukaryota</taxon>
        <taxon>Metazoa</taxon>
        <taxon>Spiralia</taxon>
        <taxon>Lophotrochozoa</taxon>
        <taxon>Platyhelminthes</taxon>
        <taxon>Trematoda</taxon>
        <taxon>Digenea</taxon>
        <taxon>Plagiorchiida</taxon>
        <taxon>Echinostomata</taxon>
        <taxon>Echinostomatoidea</taxon>
        <taxon>Echinostomatidae</taxon>
        <taxon>Echinostoma</taxon>
    </lineage>
</organism>
<dbReference type="Gene3D" id="3.40.50.1220">
    <property type="entry name" value="TPP-binding domain"/>
    <property type="match status" value="1"/>
</dbReference>
<keyword evidence="4 11" id="KW-0328">Glycosyltransferase</keyword>
<evidence type="ECO:0000256" key="7">
    <source>
        <dbReference type="ARBA" id="ARBA00022824"/>
    </source>
</evidence>
<evidence type="ECO:0000256" key="1">
    <source>
        <dbReference type="ARBA" id="ARBA00004477"/>
    </source>
</evidence>
<comment type="subcellular location">
    <subcellularLocation>
        <location evidence="1 11">Endoplasmic reticulum membrane</location>
        <topology evidence="1 11">Multi-pass membrane protein</topology>
    </subcellularLocation>
</comment>
<evidence type="ECO:0000256" key="9">
    <source>
        <dbReference type="ARBA" id="ARBA00023136"/>
    </source>
</evidence>
<dbReference type="EMBL" id="UZAN01049119">
    <property type="protein sequence ID" value="VDP87097.1"/>
    <property type="molecule type" value="Genomic_DNA"/>
</dbReference>
<proteinExistence type="inferred from homology"/>
<evidence type="ECO:0000256" key="10">
    <source>
        <dbReference type="ARBA" id="ARBA00038466"/>
    </source>
</evidence>
<evidence type="ECO:0000256" key="4">
    <source>
        <dbReference type="ARBA" id="ARBA00022676"/>
    </source>
</evidence>
<feature type="transmembrane region" description="Helical" evidence="11">
    <location>
        <begin position="521"/>
        <end position="543"/>
    </location>
</feature>
<dbReference type="WBParaSite" id="ECPE_0001050001-mRNA-1">
    <property type="protein sequence ID" value="ECPE_0001050001-mRNA-1"/>
    <property type="gene ID" value="ECPE_0001050001"/>
</dbReference>
<keyword evidence="8 11" id="KW-1133">Transmembrane helix</keyword>
<feature type="transmembrane region" description="Helical" evidence="11">
    <location>
        <begin position="321"/>
        <end position="341"/>
    </location>
</feature>
<evidence type="ECO:0000256" key="11">
    <source>
        <dbReference type="RuleBase" id="RU363075"/>
    </source>
</evidence>
<keyword evidence="14" id="KW-1185">Reference proteome</keyword>
<dbReference type="GO" id="GO:0006506">
    <property type="term" value="P:GPI anchor biosynthetic process"/>
    <property type="evidence" value="ECO:0007669"/>
    <property type="project" value="UniProtKB-KW"/>
</dbReference>
<dbReference type="InterPro" id="IPR005599">
    <property type="entry name" value="GPI_mannosylTrfase"/>
</dbReference>
<dbReference type="PANTHER" id="PTHR22760:SF3">
    <property type="entry name" value="GPI MANNOSYLTRANSFERASE 4"/>
    <property type="match status" value="1"/>
</dbReference>
<feature type="transmembrane region" description="Helical" evidence="11">
    <location>
        <begin position="455"/>
        <end position="481"/>
    </location>
</feature>
<gene>
    <name evidence="13" type="ORF">ECPE_LOCUS10468</name>
</gene>
<keyword evidence="9 11" id="KW-0472">Membrane</keyword>
<keyword evidence="7 11" id="KW-0256">Endoplasmic reticulum</keyword>
<name>A0A183AU33_9TREM</name>
<dbReference type="PANTHER" id="PTHR22760">
    <property type="entry name" value="GLYCOSYLTRANSFERASE"/>
    <property type="match status" value="1"/>
</dbReference>
<dbReference type="AlphaFoldDB" id="A0A183AU33"/>